<dbReference type="AlphaFoldDB" id="A0A0P9DA29"/>
<dbReference type="Proteomes" id="UP000050509">
    <property type="component" value="Unassembled WGS sequence"/>
</dbReference>
<reference evidence="2 3" key="1">
    <citation type="submission" date="2015-09" db="EMBL/GenBank/DDBJ databases">
        <title>Draft genome sequence of Kouleothrix aurantiaca JCM 19913.</title>
        <authorList>
            <person name="Hemp J."/>
        </authorList>
    </citation>
    <scope>NUCLEOTIDE SEQUENCE [LARGE SCALE GENOMIC DNA]</scope>
    <source>
        <strain evidence="2 3">COM-B</strain>
    </source>
</reference>
<proteinExistence type="predicted"/>
<dbReference type="EMBL" id="LJCR01000538">
    <property type="protein sequence ID" value="KPV52462.1"/>
    <property type="molecule type" value="Genomic_DNA"/>
</dbReference>
<keyword evidence="1" id="KW-0472">Membrane</keyword>
<keyword evidence="1" id="KW-0812">Transmembrane</keyword>
<name>A0A0P9DA29_9CHLR</name>
<protein>
    <recommendedName>
        <fullName evidence="4">VCBS repeat-containing protein</fullName>
    </recommendedName>
</protein>
<evidence type="ECO:0000256" key="1">
    <source>
        <dbReference type="SAM" id="Phobius"/>
    </source>
</evidence>
<comment type="caution">
    <text evidence="2">The sequence shown here is derived from an EMBL/GenBank/DDBJ whole genome shotgun (WGS) entry which is preliminary data.</text>
</comment>
<keyword evidence="3" id="KW-1185">Reference proteome</keyword>
<evidence type="ECO:0000313" key="3">
    <source>
        <dbReference type="Proteomes" id="UP000050509"/>
    </source>
</evidence>
<keyword evidence="1" id="KW-1133">Transmembrane helix</keyword>
<organism evidence="2 3">
    <name type="scientific">Kouleothrix aurantiaca</name>
    <dbReference type="NCBI Taxonomy" id="186479"/>
    <lineage>
        <taxon>Bacteria</taxon>
        <taxon>Bacillati</taxon>
        <taxon>Chloroflexota</taxon>
        <taxon>Chloroflexia</taxon>
        <taxon>Chloroflexales</taxon>
        <taxon>Roseiflexineae</taxon>
        <taxon>Roseiflexaceae</taxon>
        <taxon>Kouleothrix</taxon>
    </lineage>
</organism>
<gene>
    <name evidence="2" type="ORF">SE17_15365</name>
</gene>
<evidence type="ECO:0000313" key="2">
    <source>
        <dbReference type="EMBL" id="KPV52462.1"/>
    </source>
</evidence>
<sequence>MAVRSQEMRNTTTRTGSAAPRASITVPPISFHTLAYVVTAVLALLAIYAIMGNVMSWGQGKVDDFRYGATRTYQVDAVVGHNDGAGTPSHFIAMNLNRQVMVIEIPGGDASKIRTLTGPYLFGAGEDKTPVLLRFDDLNRDGSQDLIVNVKNEEIVYLNKEGQFQPITPEERARLVQKQ</sequence>
<accession>A0A0P9DA29</accession>
<evidence type="ECO:0008006" key="4">
    <source>
        <dbReference type="Google" id="ProtNLM"/>
    </source>
</evidence>
<feature type="transmembrane region" description="Helical" evidence="1">
    <location>
        <begin position="29"/>
        <end position="51"/>
    </location>
</feature>